<comment type="similarity">
    <text evidence="1 3">Belongs to the short-chain dehydrogenases/reductases (SDR) family.</text>
</comment>
<dbReference type="PRINTS" id="PR00080">
    <property type="entry name" value="SDRFAMILY"/>
</dbReference>
<protein>
    <submittedName>
        <fullName evidence="4">SDR family oxidoreductase</fullName>
    </submittedName>
</protein>
<keyword evidence="5" id="KW-1185">Reference proteome</keyword>
<evidence type="ECO:0000256" key="2">
    <source>
        <dbReference type="ARBA" id="ARBA00023002"/>
    </source>
</evidence>
<dbReference type="AlphaFoldDB" id="A0A3N4G9D9"/>
<dbReference type="PANTHER" id="PTHR43086:SF3">
    <property type="entry name" value="NADP-DEPENDENT 3-HYDROXY ACID DEHYDROGENASE YDFG"/>
    <property type="match status" value="1"/>
</dbReference>
<dbReference type="PANTHER" id="PTHR43086">
    <property type="entry name" value="VERY-LONG-CHAIN 3-OXOOACYL-COA REDUCTASE"/>
    <property type="match status" value="1"/>
</dbReference>
<gene>
    <name evidence="4" type="ORF">EF294_15355</name>
</gene>
<dbReference type="InterPro" id="IPR036291">
    <property type="entry name" value="NAD(P)-bd_dom_sf"/>
</dbReference>
<name>A0A3N4G9D9_9ACTN</name>
<reference evidence="4 5" key="1">
    <citation type="submission" date="2018-11" db="EMBL/GenBank/DDBJ databases">
        <title>Draft genome sequence of Gordonia sp. RS15-1S isolated from rice stems.</title>
        <authorList>
            <person name="Muangham S."/>
        </authorList>
    </citation>
    <scope>NUCLEOTIDE SEQUENCE [LARGE SCALE GENOMIC DNA]</scope>
    <source>
        <strain evidence="4 5">RS15-1S</strain>
    </source>
</reference>
<dbReference type="PIRSF" id="PIRSF000126">
    <property type="entry name" value="11-beta-HSD1"/>
    <property type="match status" value="1"/>
</dbReference>
<dbReference type="PRINTS" id="PR00081">
    <property type="entry name" value="GDHRDH"/>
</dbReference>
<comment type="caution">
    <text evidence="4">The sequence shown here is derived from an EMBL/GenBank/DDBJ whole genome shotgun (WGS) entry which is preliminary data.</text>
</comment>
<dbReference type="Gene3D" id="3.40.50.720">
    <property type="entry name" value="NAD(P)-binding Rossmann-like Domain"/>
    <property type="match status" value="1"/>
</dbReference>
<evidence type="ECO:0000313" key="5">
    <source>
        <dbReference type="Proteomes" id="UP000267536"/>
    </source>
</evidence>
<sequence length="259" mass="27059">MEYRNLTTLITGASAGIGEEFARTLAAKGTNVILVARSVDKLSALAEELRSTHGIRAEVIGSDLSVPGAAASLVADVDALGIEIDLLINNAGFGTYGDLADADPARIRDEVSLNVAALTDLTTIYVQRMTARKSGSIINVASTAAFQPVPHMAVYAATKAYVLSLSEALWWEAKRHGVRVLALCPGATDTAFFDVAGSDDAAVGTRRSTRQVVDTALSALEAGKPSVVDGLANQLSASSSRLAPRRAVLAVAERAVRPR</sequence>
<dbReference type="Pfam" id="PF00106">
    <property type="entry name" value="adh_short"/>
    <property type="match status" value="1"/>
</dbReference>
<organism evidence="4 5">
    <name type="scientific">Gordonia oryzae</name>
    <dbReference type="NCBI Taxonomy" id="2487349"/>
    <lineage>
        <taxon>Bacteria</taxon>
        <taxon>Bacillati</taxon>
        <taxon>Actinomycetota</taxon>
        <taxon>Actinomycetes</taxon>
        <taxon>Mycobacteriales</taxon>
        <taxon>Gordoniaceae</taxon>
        <taxon>Gordonia</taxon>
    </lineage>
</organism>
<dbReference type="Proteomes" id="UP000267536">
    <property type="component" value="Unassembled WGS sequence"/>
</dbReference>
<proteinExistence type="inferred from homology"/>
<dbReference type="GO" id="GO:0016491">
    <property type="term" value="F:oxidoreductase activity"/>
    <property type="evidence" value="ECO:0007669"/>
    <property type="project" value="UniProtKB-KW"/>
</dbReference>
<dbReference type="SUPFAM" id="SSF51735">
    <property type="entry name" value="NAD(P)-binding Rossmann-fold domains"/>
    <property type="match status" value="1"/>
</dbReference>
<dbReference type="InterPro" id="IPR002347">
    <property type="entry name" value="SDR_fam"/>
</dbReference>
<dbReference type="EMBL" id="RKMH01000011">
    <property type="protein sequence ID" value="RPA58638.1"/>
    <property type="molecule type" value="Genomic_DNA"/>
</dbReference>
<keyword evidence="2" id="KW-0560">Oxidoreductase</keyword>
<evidence type="ECO:0000256" key="1">
    <source>
        <dbReference type="ARBA" id="ARBA00006484"/>
    </source>
</evidence>
<dbReference type="OrthoDB" id="9810734at2"/>
<dbReference type="RefSeq" id="WP_123931730.1">
    <property type="nucleotide sequence ID" value="NZ_JBPSDP010000011.1"/>
</dbReference>
<accession>A0A3N4G9D9</accession>
<evidence type="ECO:0000313" key="4">
    <source>
        <dbReference type="EMBL" id="RPA58638.1"/>
    </source>
</evidence>
<evidence type="ECO:0000256" key="3">
    <source>
        <dbReference type="RuleBase" id="RU000363"/>
    </source>
</evidence>